<reference evidence="2" key="2">
    <citation type="journal article" date="2021" name="Microbiome">
        <title>Successional dynamics and alternative stable states in a saline activated sludge microbial community over 9 years.</title>
        <authorList>
            <person name="Wang Y."/>
            <person name="Ye J."/>
            <person name="Ju F."/>
            <person name="Liu L."/>
            <person name="Boyd J.A."/>
            <person name="Deng Y."/>
            <person name="Parks D.H."/>
            <person name="Jiang X."/>
            <person name="Yin X."/>
            <person name="Woodcroft B.J."/>
            <person name="Tyson G.W."/>
            <person name="Hugenholtz P."/>
            <person name="Polz M.F."/>
            <person name="Zhang T."/>
        </authorList>
    </citation>
    <scope>NUCLEOTIDE SEQUENCE</scope>
    <source>
        <strain evidence="2">HKST-UBA13</strain>
    </source>
</reference>
<feature type="transmembrane region" description="Helical" evidence="1">
    <location>
        <begin position="384"/>
        <end position="407"/>
    </location>
</feature>
<organism evidence="2 3">
    <name type="scientific">Candidatus Dojkabacteria bacterium</name>
    <dbReference type="NCBI Taxonomy" id="2099670"/>
    <lineage>
        <taxon>Bacteria</taxon>
        <taxon>Candidatus Dojkabacteria</taxon>
    </lineage>
</organism>
<accession>A0A955ICC8</accession>
<dbReference type="EMBL" id="JAGQLJ010000022">
    <property type="protein sequence ID" value="MCA9380873.1"/>
    <property type="molecule type" value="Genomic_DNA"/>
</dbReference>
<feature type="transmembrane region" description="Helical" evidence="1">
    <location>
        <begin position="325"/>
        <end position="346"/>
    </location>
</feature>
<dbReference type="Proteomes" id="UP000775877">
    <property type="component" value="Unassembled WGS sequence"/>
</dbReference>
<keyword evidence="1" id="KW-1133">Transmembrane helix</keyword>
<evidence type="ECO:0000313" key="2">
    <source>
        <dbReference type="EMBL" id="MCA9380873.1"/>
    </source>
</evidence>
<dbReference type="AlphaFoldDB" id="A0A955ICC8"/>
<keyword evidence="1" id="KW-0812">Transmembrane</keyword>
<protein>
    <submittedName>
        <fullName evidence="2">Uncharacterized protein</fullName>
    </submittedName>
</protein>
<feature type="transmembrane region" description="Helical" evidence="1">
    <location>
        <begin position="299"/>
        <end position="319"/>
    </location>
</feature>
<gene>
    <name evidence="2" type="ORF">KC678_01270</name>
</gene>
<evidence type="ECO:0000313" key="3">
    <source>
        <dbReference type="Proteomes" id="UP000775877"/>
    </source>
</evidence>
<proteinExistence type="predicted"/>
<evidence type="ECO:0000256" key="1">
    <source>
        <dbReference type="SAM" id="Phobius"/>
    </source>
</evidence>
<name>A0A955ICC8_9BACT</name>
<feature type="transmembrane region" description="Helical" evidence="1">
    <location>
        <begin position="358"/>
        <end position="378"/>
    </location>
</feature>
<comment type="caution">
    <text evidence="2">The sequence shown here is derived from an EMBL/GenBank/DDBJ whole genome shotgun (WGS) entry which is preliminary data.</text>
</comment>
<sequence length="432" mass="47989">RELTYPSVGFSRIGIGADYGSLRKGKDIYAQEVFSAQIDFGEEELSAQEKDAYLSKVLDTIETRVEAAKINDITFEGIETNGTYSIALYIPSYYEDKEEYAKALLRQGKLSLEYVSGDTDIPFDLNIENVKSVSIAQNIKYSQTVSNPDGSSQTRDNSIAGLNIKMYFDKDARTEVLRLPGFVNYFQGVLNGESYGAHMLVDGAYTHDIVSDDSDFTLIRALPRDVASEKARQDIAEVILTYFEQDQPLQYQINLANESSALAPNYNPEGTTFIAVSFIIGIALLVLALIKQIGLWKAIAFTEMLAFGILLTTVIIKFVQAPISSGFIIGAILIITLYTVVILWLLDQEDKRDLNSTASVCLMLTVTTVLSFLGLYVTGNIIGVFGQTIEIVTAGLIALLISIYINYKFIMNTFVLNKFSIREFLGIRKSYE</sequence>
<feature type="transmembrane region" description="Helical" evidence="1">
    <location>
        <begin position="270"/>
        <end position="290"/>
    </location>
</feature>
<feature type="non-terminal residue" evidence="2">
    <location>
        <position position="1"/>
    </location>
</feature>
<keyword evidence="1" id="KW-0472">Membrane</keyword>
<reference evidence="2" key="1">
    <citation type="submission" date="2020-04" db="EMBL/GenBank/DDBJ databases">
        <authorList>
            <person name="Zhang T."/>
        </authorList>
    </citation>
    <scope>NUCLEOTIDE SEQUENCE</scope>
    <source>
        <strain evidence="2">HKST-UBA13</strain>
    </source>
</reference>